<dbReference type="InterPro" id="IPR027417">
    <property type="entry name" value="P-loop_NTPase"/>
</dbReference>
<reference evidence="2 3" key="1">
    <citation type="submission" date="2019-02" db="EMBL/GenBank/DDBJ databases">
        <title>Deep-cultivation of Planctomycetes and their phenomic and genomic characterization uncovers novel biology.</title>
        <authorList>
            <person name="Wiegand S."/>
            <person name="Jogler M."/>
            <person name="Boedeker C."/>
            <person name="Pinto D."/>
            <person name="Vollmers J."/>
            <person name="Rivas-Marin E."/>
            <person name="Kohn T."/>
            <person name="Peeters S.H."/>
            <person name="Heuer A."/>
            <person name="Rast P."/>
            <person name="Oberbeckmann S."/>
            <person name="Bunk B."/>
            <person name="Jeske O."/>
            <person name="Meyerdierks A."/>
            <person name="Storesund J.E."/>
            <person name="Kallscheuer N."/>
            <person name="Luecker S."/>
            <person name="Lage O.M."/>
            <person name="Pohl T."/>
            <person name="Merkel B.J."/>
            <person name="Hornburger P."/>
            <person name="Mueller R.-W."/>
            <person name="Bruemmer F."/>
            <person name="Labrenz M."/>
            <person name="Spormann A.M."/>
            <person name="Op den Camp H."/>
            <person name="Overmann J."/>
            <person name="Amann R."/>
            <person name="Jetten M.S.M."/>
            <person name="Mascher T."/>
            <person name="Medema M.H."/>
            <person name="Devos D.P."/>
            <person name="Kaster A.-K."/>
            <person name="Ovreas L."/>
            <person name="Rohde M."/>
            <person name="Galperin M.Y."/>
            <person name="Jogler C."/>
        </authorList>
    </citation>
    <scope>NUCLEOTIDE SEQUENCE [LARGE SCALE GENOMIC DNA]</scope>
    <source>
        <strain evidence="2 3">Pla133</strain>
    </source>
</reference>
<organism evidence="2 3">
    <name type="scientific">Engelhardtia mirabilis</name>
    <dbReference type="NCBI Taxonomy" id="2528011"/>
    <lineage>
        <taxon>Bacteria</taxon>
        <taxon>Pseudomonadati</taxon>
        <taxon>Planctomycetota</taxon>
        <taxon>Planctomycetia</taxon>
        <taxon>Planctomycetia incertae sedis</taxon>
        <taxon>Engelhardtia</taxon>
    </lineage>
</organism>
<evidence type="ECO:0000313" key="2">
    <source>
        <dbReference type="EMBL" id="QDU66789.1"/>
    </source>
</evidence>
<name>A0A518BII3_9BACT</name>
<feature type="region of interest" description="Disordered" evidence="1">
    <location>
        <begin position="404"/>
        <end position="445"/>
    </location>
</feature>
<accession>A0A518BII3</accession>
<dbReference type="AlphaFoldDB" id="A0A518BII3"/>
<feature type="compositionally biased region" description="Basic and acidic residues" evidence="1">
    <location>
        <begin position="470"/>
        <end position="484"/>
    </location>
</feature>
<gene>
    <name evidence="2" type="ORF">Pla133_18650</name>
</gene>
<sequence>MIRRGATTDKIGAESLSAASIEPVSFEERDDRTVTIYDRLAESPTPSDVLLKTFWGTPPQTDQWAEVVYKLASDLSGYPHSTHVLIHGRYGVGKTSFLLSLRECLRERARARGADEPPLLDLWLHMPMVTANSPASAASVIGAIVENLCGRPIVPSSGMDDLESVRSCAPDVEGFCAHLLDAFEELWNRTIESGPTVEATSEREPPRPTRLAGSEVRRASRTYRANTIEQLIEHRLGWCPDGTQGAQLVVYLDDVDRCHASVSREIVDLLLRFRANRAVRFVIACDRTLMEKGVADWMENNGTVADGHPLVNANSALEKYLDHMVELPDLGQHPMVPGTARFVAFDTRMVELLMTPVPGASGGGIEPLIPSVDKELSGRGPILGDFLLTWLMQDLEEADLLHRTREEEVDRPGLTLPQNLPENLPENLSSSEQEDLGPPKASDLGSTVLEPELEARVVEEFESIPTSDPETARKDRAHSVEQDDEPRAITDQHRYVITDQHRYVPEQSKDASILRKPLTALAEGLRKLCRIDPELRILRLVGRYRSLASVLTPRQLKAYLRARLFGTTSAEDNPESTLLQQVFPAFYELRQTEPVRFEYATKLAATTVKFRPPSGFQMQVFVRQLECLLEDSAVLTKERLRTAWPAKSKERLLLIYLLALIDWDGGAVAAVDSSTVGAIDGIVGGQDREFLAWVQQAAGVTPEGPTLQDQLSSYQDAVLAAFNRGDQGAALTVADYAGRFVTRHMPYLGERSATTLSNLAVLLNDLEPYEVECDRLFGFAIQLDPSESRIALYYAEFLLDVLGKSPRLQRLLGGDRYDSSADLMVLIEELLQSASRIGDPVNRFYLELLRLRLAGLQGMPQASVVDRIDEVTREHIPLLVTTAKNWDNEPFSRLVSALDEAVPAKQENAVALARVFGRVWGVLERVGAPTWGAISNIANSFIGQSRANSQEETLGLRMNLALMTDRDLIELNKRRVSAIWTQSILTWARRSAGKTPESRRRAALGMLASLVYGIDNQWVPRARILWDTLAGTGEPTSEGFIRTLQESGDVERLFGMLNALQEDPSSPEAIVEFVFEGDLGQPLHTVEELASEQAWPFWDELKREIDSDAERYLEQSSGGDGAPAELAEPEERDSEEETSNDN</sequence>
<feature type="compositionally biased region" description="Polar residues" evidence="1">
    <location>
        <begin position="416"/>
        <end position="431"/>
    </location>
</feature>
<dbReference type="EMBL" id="CP036287">
    <property type="protein sequence ID" value="QDU66789.1"/>
    <property type="molecule type" value="Genomic_DNA"/>
</dbReference>
<feature type="compositionally biased region" description="Acidic residues" evidence="1">
    <location>
        <begin position="1127"/>
        <end position="1142"/>
    </location>
</feature>
<dbReference type="SUPFAM" id="SSF52540">
    <property type="entry name" value="P-loop containing nucleoside triphosphate hydrolases"/>
    <property type="match status" value="1"/>
</dbReference>
<feature type="region of interest" description="Disordered" evidence="1">
    <location>
        <begin position="194"/>
        <end position="216"/>
    </location>
</feature>
<keyword evidence="3" id="KW-1185">Reference proteome</keyword>
<feature type="region of interest" description="Disordered" evidence="1">
    <location>
        <begin position="1108"/>
        <end position="1142"/>
    </location>
</feature>
<protein>
    <submittedName>
        <fullName evidence="2">KAP family P-loop domain protein</fullName>
    </submittedName>
</protein>
<feature type="region of interest" description="Disordered" evidence="1">
    <location>
        <begin position="461"/>
        <end position="484"/>
    </location>
</feature>
<evidence type="ECO:0000313" key="3">
    <source>
        <dbReference type="Proteomes" id="UP000316921"/>
    </source>
</evidence>
<proteinExistence type="predicted"/>
<dbReference type="KEGG" id="pbap:Pla133_18650"/>
<evidence type="ECO:0000256" key="1">
    <source>
        <dbReference type="SAM" id="MobiDB-lite"/>
    </source>
</evidence>
<dbReference type="Proteomes" id="UP000316921">
    <property type="component" value="Chromosome"/>
</dbReference>